<comment type="caution">
    <text evidence="1">The sequence shown here is derived from an EMBL/GenBank/DDBJ whole genome shotgun (WGS) entry which is preliminary data.</text>
</comment>
<proteinExistence type="predicted"/>
<sequence>MKKLPYLLLVLCFGCTQYLLPNFKFNRAWYLALGGIGISADDGELPAPIDIVAQPTLALPTGSIFDSPDLSVSVNTSSVAVPAQIGGLNVPIGKVYDIDLKAKLSEDIEPSSIKTVVFSEPVVLEYSYNKEELESAGFLEEFQVFYFSQISNQWEPLSDIVVDQEKGKILAKTDHFTPFILTAVPKLTGTGVATAPACLSTEMPISGSSGAVWTQIDEHFKYYKDRNYTLNSNSDFMDLQFSGAVAIATCNGGNPAPDTQNCGPFPQHKYNNGSEYIKFTASEDITVYVMYDSRGSQDASWFASDSWVLTDKQISTTDGVGYYKVYQKQFLKNDVVTMHGNRQGIPPNAGVETNYWVVVKPKTLYTSSCLSSISTSSYNVVSPEVTLTIPGSERATFLWKDYSNDRLENIIVRRKKNFPPTSMEDGVAPNVTEIGNFGFSDTGLDPNSTYYYAFFGRSSEGLYSLPAIYKIDTGADTDGDGITDAFEANTNCFYRTWHSYNCNSNSNVSDSDSDGIDDLTELIHNTKIDSNDTSPPIISKFELITKSTTSFPNAIFTFESSDTITPTYKWTMTQTNKKPNPGFVWLDVRTDRLLESPSLTAILQDSRDFFLWIRDDAGNISSPAGPIHVSRSGNVRPSIVASSSNSNIIKFDFIPIWSVWKLLPDSIYENFGIYNQPSQTFGYVWNQAEKFSKIQFGKIPNILYAQSHNPTTGYNINVIDLNHGMFSSPTIIQRIPNTNMDTFTISEDGRNLYVMNLNINLQPLYQRISLYRIQPDGTLVFDKLSGPVNQIKYDRLIPGKNQTIYVTNYDYANILRVNGETLDLMPVSLRSYETYNLRFHPSGKFCYQVNPVPSETTRLEKCLVNSSNGDLTFDSNVLTTNNKHIFFEISSDGNYMVIFIHDGYSNSNSAMILYKIDQNTGNITEKDRIENVDFKPYSEFRIDPSSQFIIFKRKDDKMITYLLNQNTEKIHTTSSPFLSDLGYYFDIQYLDNSTYAVQTNITHSNQPGFVHGVNDVKYPLPFTSLVGDYPYGYLLSRAFFYNPIQIGVQNTDLGYMSCGKQLSDYEETIDVNNELGQNRILNTSGNIWNRTISLQSLAAENSLSGRYKLEDTSSSCRPNQAQQYVDINIKRKRLTRVTTDLKLPVGQKPNDIDTYTNVVHYESKGNVIPFVSHVTTCTYHEYGCNFIKIDKPAKVFYCEWHSSSKVFYYYKSRNQCYQREKNVPRLFHLSLITNVEHSVQSTWRWDKYQITDP</sequence>
<dbReference type="Gene3D" id="2.130.10.10">
    <property type="entry name" value="YVTN repeat-like/Quinoprotein amine dehydrogenase"/>
    <property type="match status" value="1"/>
</dbReference>
<reference evidence="2" key="1">
    <citation type="journal article" date="2019" name="PLoS Negl. Trop. Dis.">
        <title>Revisiting the worldwide diversity of Leptospira species in the environment.</title>
        <authorList>
            <person name="Vincent A.T."/>
            <person name="Schiettekatte O."/>
            <person name="Bourhy P."/>
            <person name="Veyrier F.J."/>
            <person name="Picardeau M."/>
        </authorList>
    </citation>
    <scope>NUCLEOTIDE SEQUENCE [LARGE SCALE GENOMIC DNA]</scope>
    <source>
        <strain evidence="2">201601955</strain>
    </source>
</reference>
<dbReference type="RefSeq" id="WP_135658282.1">
    <property type="nucleotide sequence ID" value="NZ_RQHF01000015.1"/>
</dbReference>
<evidence type="ECO:0000313" key="2">
    <source>
        <dbReference type="Proteomes" id="UP000298112"/>
    </source>
</evidence>
<organism evidence="1 2">
    <name type="scientific">Leptospira vanthielii</name>
    <dbReference type="NCBI Taxonomy" id="293085"/>
    <lineage>
        <taxon>Bacteria</taxon>
        <taxon>Pseudomonadati</taxon>
        <taxon>Spirochaetota</taxon>
        <taxon>Spirochaetia</taxon>
        <taxon>Leptospirales</taxon>
        <taxon>Leptospiraceae</taxon>
        <taxon>Leptospira</taxon>
    </lineage>
</organism>
<evidence type="ECO:0000313" key="1">
    <source>
        <dbReference type="EMBL" id="TGM58262.1"/>
    </source>
</evidence>
<keyword evidence="2" id="KW-1185">Reference proteome</keyword>
<dbReference type="InterPro" id="IPR015943">
    <property type="entry name" value="WD40/YVTN_repeat-like_dom_sf"/>
</dbReference>
<dbReference type="InterPro" id="IPR011045">
    <property type="entry name" value="N2O_reductase_N"/>
</dbReference>
<dbReference type="EMBL" id="RQHF01000015">
    <property type="protein sequence ID" value="TGM58262.1"/>
    <property type="molecule type" value="Genomic_DNA"/>
</dbReference>
<dbReference type="Proteomes" id="UP000298112">
    <property type="component" value="Unassembled WGS sequence"/>
</dbReference>
<name>A0ABY2NR68_9LEPT</name>
<accession>A0ABY2NR68</accession>
<dbReference type="SUPFAM" id="SSF50974">
    <property type="entry name" value="Nitrous oxide reductase, N-terminal domain"/>
    <property type="match status" value="1"/>
</dbReference>
<protein>
    <submittedName>
        <fullName evidence="1">Lactonase</fullName>
    </submittedName>
</protein>
<gene>
    <name evidence="1" type="ORF">EHQ95_08310</name>
</gene>